<dbReference type="GO" id="GO:0008168">
    <property type="term" value="F:methyltransferase activity"/>
    <property type="evidence" value="ECO:0007669"/>
    <property type="project" value="UniProtKB-KW"/>
</dbReference>
<dbReference type="Proteomes" id="UP000193334">
    <property type="component" value="Chromosome"/>
</dbReference>
<dbReference type="PANTHER" id="PTHR47099">
    <property type="entry name" value="METHYLCOBAMIDE:COM METHYLTRANSFERASE MTBA"/>
    <property type="match status" value="1"/>
</dbReference>
<dbReference type="Pfam" id="PF01208">
    <property type="entry name" value="URO-D"/>
    <property type="match status" value="1"/>
</dbReference>
<gene>
    <name evidence="2" type="ORF">STSP1_00813</name>
</gene>
<protein>
    <submittedName>
        <fullName evidence="2">Methylcobalamin:coenzyme M methyltransferase</fullName>
    </submittedName>
</protein>
<organism evidence="2 3">
    <name type="scientific">Sedimentisphaera salicampi</name>
    <dbReference type="NCBI Taxonomy" id="1941349"/>
    <lineage>
        <taxon>Bacteria</taxon>
        <taxon>Pseudomonadati</taxon>
        <taxon>Planctomycetota</taxon>
        <taxon>Phycisphaerae</taxon>
        <taxon>Sedimentisphaerales</taxon>
        <taxon>Sedimentisphaeraceae</taxon>
        <taxon>Sedimentisphaera</taxon>
    </lineage>
</organism>
<dbReference type="InterPro" id="IPR038071">
    <property type="entry name" value="UROD/MetE-like_sf"/>
</dbReference>
<dbReference type="GO" id="GO:0032259">
    <property type="term" value="P:methylation"/>
    <property type="evidence" value="ECO:0007669"/>
    <property type="project" value="UniProtKB-KW"/>
</dbReference>
<dbReference type="InterPro" id="IPR052024">
    <property type="entry name" value="Methanogen_methyltrans"/>
</dbReference>
<name>A0A1W6LKX8_9BACT</name>
<keyword evidence="3" id="KW-1185">Reference proteome</keyword>
<keyword evidence="2" id="KW-0808">Transferase</keyword>
<dbReference type="EMBL" id="CP021023">
    <property type="protein sequence ID" value="ARN56431.1"/>
    <property type="molecule type" value="Genomic_DNA"/>
</dbReference>
<sequence length="345" mass="39049">MPFKPDYKNILDACCNIKPKRMPIYEHAVSPLIMEKVLDADFAEMINGDSADIDEFFKNYCSFFKKMTYDTVSFEICITEILPNGGALMGGKGPIQTREDFEQYPWESLFDLYWDFADKKFCSLSRNIPEGMKAVGGIGNGVFEISQDLVGMEYLAYMQVDNPQLFNDLFVKIGDMMHKIWIRFLERHSDSYAVCRFGDDLGFRSGTLVSPQVINNNIIPQYEMIIDLIKSYEKPFLLHSCGNIFEVMDDLISLKINAKHSNEDSIAPFEKWIDLYGDKIGLFGGIDIDLLCTKSAAAIKQTVKEKGKEFRSKANGYALGSGNSIPSYVPLEGYLAMIEGANEIR</sequence>
<reference evidence="3" key="1">
    <citation type="submission" date="2017-04" db="EMBL/GenBank/DDBJ databases">
        <title>Comparative genomics and description of representatives of a novel lineage of planctomycetes thriving in anoxic sediments.</title>
        <authorList>
            <person name="Spring S."/>
            <person name="Bunk B."/>
            <person name="Sproer C."/>
        </authorList>
    </citation>
    <scope>NUCLEOTIDE SEQUENCE [LARGE SCALE GENOMIC DNA]</scope>
    <source>
        <strain evidence="3">ST-PulAB-D4</strain>
    </source>
</reference>
<dbReference type="PANTHER" id="PTHR47099:SF1">
    <property type="entry name" value="METHYLCOBAMIDE:COM METHYLTRANSFERASE MTBA"/>
    <property type="match status" value="1"/>
</dbReference>
<feature type="domain" description="Uroporphyrinogen decarboxylase (URO-D)" evidence="1">
    <location>
        <begin position="136"/>
        <end position="343"/>
    </location>
</feature>
<evidence type="ECO:0000313" key="2">
    <source>
        <dbReference type="EMBL" id="ARN56431.1"/>
    </source>
</evidence>
<keyword evidence="2" id="KW-0489">Methyltransferase</keyword>
<dbReference type="Gene3D" id="3.20.20.210">
    <property type="match status" value="1"/>
</dbReference>
<dbReference type="KEGG" id="pbp:STSP1_00813"/>
<dbReference type="STRING" id="1941349.STSP1_00813"/>
<dbReference type="AlphaFoldDB" id="A0A1W6LKX8"/>
<dbReference type="InterPro" id="IPR000257">
    <property type="entry name" value="Uroporphyrinogen_deCOase"/>
</dbReference>
<accession>A0A1W6LKX8</accession>
<evidence type="ECO:0000313" key="3">
    <source>
        <dbReference type="Proteomes" id="UP000193334"/>
    </source>
</evidence>
<dbReference type="GO" id="GO:0006779">
    <property type="term" value="P:porphyrin-containing compound biosynthetic process"/>
    <property type="evidence" value="ECO:0007669"/>
    <property type="project" value="InterPro"/>
</dbReference>
<evidence type="ECO:0000259" key="1">
    <source>
        <dbReference type="Pfam" id="PF01208"/>
    </source>
</evidence>
<dbReference type="GO" id="GO:0004853">
    <property type="term" value="F:uroporphyrinogen decarboxylase activity"/>
    <property type="evidence" value="ECO:0007669"/>
    <property type="project" value="InterPro"/>
</dbReference>
<proteinExistence type="predicted"/>
<dbReference type="SUPFAM" id="SSF51726">
    <property type="entry name" value="UROD/MetE-like"/>
    <property type="match status" value="1"/>
</dbReference>